<protein>
    <submittedName>
        <fullName evidence="1">Uncharacterized protein</fullName>
    </submittedName>
</protein>
<accession>A0ACC2IC31</accession>
<gene>
    <name evidence="1" type="ORF">OPT61_g5017</name>
</gene>
<keyword evidence="2" id="KW-1185">Reference proteome</keyword>
<reference evidence="1" key="1">
    <citation type="submission" date="2022-11" db="EMBL/GenBank/DDBJ databases">
        <title>Genome Sequence of Boeremia exigua.</title>
        <authorList>
            <person name="Buettner E."/>
        </authorList>
    </citation>
    <scope>NUCLEOTIDE SEQUENCE</scope>
    <source>
        <strain evidence="1">CU02</strain>
    </source>
</reference>
<evidence type="ECO:0000313" key="1">
    <source>
        <dbReference type="EMBL" id="KAJ8112662.1"/>
    </source>
</evidence>
<dbReference type="EMBL" id="JAPHNI010000307">
    <property type="protein sequence ID" value="KAJ8112662.1"/>
    <property type="molecule type" value="Genomic_DNA"/>
</dbReference>
<proteinExistence type="predicted"/>
<name>A0ACC2IC31_9PLEO</name>
<sequence>MERSPGTTPLMTPHGSPLGSPEIRISRPQYASIPQRTSDDEAYDSGTERRSRFEENIEPGLGIHMRPFPSPTSPGKSYSQQSTPKAGMFSSFTPLSPRPLYQRTPDTLYSFGTGISRARTDPMTERLIAHRATQSAEWKVHWRTPTIMISAFLAGIALALAQHFWYRFLHHRPTYNENDKFRWVLYGRALAYLSKVAFGGCCILVFRQRIWRTFRERALSVLSIDHLFGATDDPSLFINWEAITNAPVAVAIATVFWLIPLATIIFSPGALTFGDYLDAKSISRSVPHINFAQEMTKDWRHPVTYEPLQDDLLSKGGNKRSVMYYNTTDKSPDPTSQNWFDYYDQPSAELRRIGLLFAYNLMNHSTHRLNARQIVCGKAETGGPYNCTFTQSFIAPSYKCDLVADGIGDDSRLADLGAPFNTSSLLPIGRNAYQAEVGLGNYKRPQMDNFQRGPGGIPLGEVPADLGVFKTEPVLWIGWANNSTEPLPEDSPYRANWTHRYDPRIMRCVMNEAKYTVSWNFTGSYFMAMSKVEHLGPVIDTNFTRNEDGTLNYTADPWPAENFVRPLPDVGLYKKVAAYHALGDVLRDFLGGHIELEPPLPGPSYAVVSSDITKTRLVDVDSLPKKDFGKVLESFFADLVLSLYSAPEMLVVENQELDMRRMQWQSSFVYVPKRLWTCYAPVIIVTLAVLIFGLFTIWEDGTTFSTGFSRILVTTRNTTLDDISRGACLGNDPFPMELMHTRLKFGVLNDGSENEFMGSQGIQHCAFGVVSEVAPITRGMPYAGLRRRRQDLRDLKLIKEES</sequence>
<evidence type="ECO:0000313" key="2">
    <source>
        <dbReference type="Proteomes" id="UP001153331"/>
    </source>
</evidence>
<comment type="caution">
    <text evidence="1">The sequence shown here is derived from an EMBL/GenBank/DDBJ whole genome shotgun (WGS) entry which is preliminary data.</text>
</comment>
<organism evidence="1 2">
    <name type="scientific">Boeremia exigua</name>
    <dbReference type="NCBI Taxonomy" id="749465"/>
    <lineage>
        <taxon>Eukaryota</taxon>
        <taxon>Fungi</taxon>
        <taxon>Dikarya</taxon>
        <taxon>Ascomycota</taxon>
        <taxon>Pezizomycotina</taxon>
        <taxon>Dothideomycetes</taxon>
        <taxon>Pleosporomycetidae</taxon>
        <taxon>Pleosporales</taxon>
        <taxon>Pleosporineae</taxon>
        <taxon>Didymellaceae</taxon>
        <taxon>Boeremia</taxon>
    </lineage>
</organism>
<dbReference type="Proteomes" id="UP001153331">
    <property type="component" value="Unassembled WGS sequence"/>
</dbReference>